<proteinExistence type="predicted"/>
<protein>
    <submittedName>
        <fullName evidence="1">Uncharacterized protein</fullName>
    </submittedName>
</protein>
<organism evidence="1">
    <name type="scientific">Synechococcus elongatus PCC 11802</name>
    <dbReference type="NCBI Taxonomy" id="2283154"/>
    <lineage>
        <taxon>Bacteria</taxon>
        <taxon>Bacillati</taxon>
        <taxon>Cyanobacteriota</taxon>
        <taxon>Cyanophyceae</taxon>
        <taxon>Synechococcales</taxon>
        <taxon>Synechococcaceae</taxon>
        <taxon>Synechococcus</taxon>
    </lineage>
</organism>
<accession>A0AAT9JLX7</accession>
<dbReference type="EMBL" id="CP034671">
    <property type="protein sequence ID" value="QFZ91117.2"/>
    <property type="molecule type" value="Genomic_DNA"/>
</dbReference>
<sequence length="53" mass="5830">MMLLLNSIAPDDVAERWPIIGGFCDRPSLFLTVLAIADHSIEPLTCCCSSHQQ</sequence>
<gene>
    <name evidence="1" type="ORF">EKO22_00825</name>
</gene>
<evidence type="ECO:0000313" key="1">
    <source>
        <dbReference type="EMBL" id="QFZ91117.2"/>
    </source>
</evidence>
<dbReference type="AlphaFoldDB" id="A0AAT9JLX7"/>
<name>A0AAT9JLX7_SYNEL</name>
<reference evidence="1" key="1">
    <citation type="submission" date="2024-01" db="EMBL/GenBank/DDBJ databases">
        <title>Synechococcus elongatus PCC 11802, a close yet different native of Synechococcus elongatus PCC 11801.</title>
        <authorList>
            <person name="Jaiswal D."/>
            <person name="Sengupta A."/>
            <person name="Sengupta S."/>
            <person name="Pakrasi H.B."/>
            <person name="Wangikar P."/>
        </authorList>
    </citation>
    <scope>NUCLEOTIDE SEQUENCE</scope>
    <source>
        <strain evidence="1">PCC 11802</strain>
    </source>
</reference>
<dbReference type="RefSeq" id="WP_208677406.1">
    <property type="nucleotide sequence ID" value="NZ_CP034671.2"/>
</dbReference>